<proteinExistence type="predicted"/>
<evidence type="ECO:0000313" key="2">
    <source>
        <dbReference type="EMBL" id="CAE6816058.1"/>
    </source>
</evidence>
<accession>A0ABM8SKQ2</accession>
<dbReference type="EMBL" id="HG992338">
    <property type="protein sequence ID" value="CAE6816042.1"/>
    <property type="molecule type" value="Genomic_DNA"/>
</dbReference>
<protein>
    <submittedName>
        <fullName evidence="2">Uncharacterized protein</fullName>
    </submittedName>
</protein>
<evidence type="ECO:0000313" key="3">
    <source>
        <dbReference type="Proteomes" id="UP000835287"/>
    </source>
</evidence>
<name>A0ABM8SKQ2_9XANT</name>
<dbReference type="EMBL" id="HG992338">
    <property type="protein sequence ID" value="CAE6816058.1"/>
    <property type="molecule type" value="Genomic_DNA"/>
</dbReference>
<gene>
    <name evidence="2" type="ORF">XAC301_32500</name>
</gene>
<feature type="region of interest" description="Disordered" evidence="1">
    <location>
        <begin position="27"/>
        <end position="58"/>
    </location>
</feature>
<keyword evidence="3" id="KW-1185">Reference proteome</keyword>
<dbReference type="Proteomes" id="UP000835287">
    <property type="component" value="Chromosome"/>
</dbReference>
<dbReference type="RefSeq" id="WP_146092705.1">
    <property type="nucleotide sequence ID" value="NZ_CP062164.1"/>
</dbReference>
<organism evidence="2 3">
    <name type="scientific">Xanthomonas arboricola pv. corylina</name>
    <dbReference type="NCBI Taxonomy" id="487821"/>
    <lineage>
        <taxon>Bacteria</taxon>
        <taxon>Pseudomonadati</taxon>
        <taxon>Pseudomonadota</taxon>
        <taxon>Gammaproteobacteria</taxon>
        <taxon>Lysobacterales</taxon>
        <taxon>Lysobacteraceae</taxon>
        <taxon>Xanthomonas</taxon>
    </lineage>
</organism>
<sequence length="132" mass="14853">MNKKFAITSQQFNQAFAALTRYERRQARTEHPAGSFDNARRWYPSGRDEDVMEGGRSPSRAYPNAYNLACRSLGHCERYEEADHQVVLLLKRELKKADLEATTEGASEALRAALLDKSLPAASADASKTERF</sequence>
<evidence type="ECO:0000256" key="1">
    <source>
        <dbReference type="SAM" id="MobiDB-lite"/>
    </source>
</evidence>
<reference evidence="2 3" key="1">
    <citation type="submission" date="2021-02" db="EMBL/GenBank/DDBJ databases">
        <authorList>
            <person name="Pothier F. J."/>
        </authorList>
    </citation>
    <scope>NUCLEOTIDE SEQUENCE [LARGE SCALE GENOMIC DNA]</scope>
    <source>
        <strain evidence="2 3">301</strain>
    </source>
</reference>